<feature type="compositionally biased region" description="Low complexity" evidence="3">
    <location>
        <begin position="19"/>
        <end position="40"/>
    </location>
</feature>
<dbReference type="Gene3D" id="3.80.10.10">
    <property type="entry name" value="Ribonuclease Inhibitor"/>
    <property type="match status" value="3"/>
</dbReference>
<sequence length="536" mass="59108">MPNPLQPTDMSLSAGLDQPSSASSAPLPTTPNTASAPDVASPEDAEESSESDGGNVSEGGTKEPFANLKLDERHFEDSKKREERKAQLVMGPPLGGSSSAAPGQDTVIDGETLAENEEILADMSDDATDLELTHLRLRTLRGLGLERFTKVQVSTLLLSWCTGDCHSSPVEADLDFVMPSQRISLRQNLLTALFYHPFPSSSTALSTGQTLADSSASGPRDEDDEDPLDDEDAAKKEADFPYDEHRRADEAETVWPLRDLKELEELDLYDNSLKSVKGLEGLDALTSLDLSFNLLRSVSHFNDSSPSSPYAYPKLTHLYLIQNKLSKIEGVKDRTSLEYLEYGGNRIRTIENLPISANLRSLFLGKNKITKIEGLEGLTGLRTLSIQSNRLTKIEGLDTLIQLEELYLSHNGLTKIEGLTKLANLTTLDVGHNKIDSVPVEELASLSELEEFWVRDLYFSSPISFARKPLTSRTLQANDNQLAVLPSLPPSRHPNLSTIYLEGNPVQKELATAYRRKIMLECPQVKQIDATYVRQQ</sequence>
<feature type="region of interest" description="Disordered" evidence="3">
    <location>
        <begin position="1"/>
        <end position="105"/>
    </location>
</feature>
<dbReference type="InterPro" id="IPR025875">
    <property type="entry name" value="Leu-rich_rpt_4"/>
</dbReference>
<name>A0A0D6ENC3_SPOSA</name>
<dbReference type="SMART" id="SM00369">
    <property type="entry name" value="LRR_TYP"/>
    <property type="match status" value="5"/>
</dbReference>
<dbReference type="InterPro" id="IPR050836">
    <property type="entry name" value="SDS22/Internalin_LRR"/>
</dbReference>
<dbReference type="InterPro" id="IPR032675">
    <property type="entry name" value="LRR_dom_sf"/>
</dbReference>
<dbReference type="PROSITE" id="PS51450">
    <property type="entry name" value="LRR"/>
    <property type="match status" value="7"/>
</dbReference>
<feature type="non-terminal residue" evidence="4">
    <location>
        <position position="1"/>
    </location>
</feature>
<dbReference type="EMBL" id="CENE01000014">
    <property type="protein sequence ID" value="CEQ41489.1"/>
    <property type="molecule type" value="Genomic_DNA"/>
</dbReference>
<dbReference type="PANTHER" id="PTHR46652">
    <property type="entry name" value="LEUCINE-RICH REPEAT AND IQ DOMAIN-CONTAINING PROTEIN 1-RELATED"/>
    <property type="match status" value="1"/>
</dbReference>
<evidence type="ECO:0000313" key="4">
    <source>
        <dbReference type="EMBL" id="CEQ41489.1"/>
    </source>
</evidence>
<evidence type="ECO:0000256" key="2">
    <source>
        <dbReference type="ARBA" id="ARBA00022737"/>
    </source>
</evidence>
<accession>A0A0D6ENC3</accession>
<feature type="region of interest" description="Disordered" evidence="3">
    <location>
        <begin position="202"/>
        <end position="247"/>
    </location>
</feature>
<dbReference type="OrthoDB" id="266138at2759"/>
<feature type="compositionally biased region" description="Polar residues" evidence="3">
    <location>
        <begin position="202"/>
        <end position="217"/>
    </location>
</feature>
<dbReference type="SMART" id="SM00365">
    <property type="entry name" value="LRR_SD22"/>
    <property type="match status" value="8"/>
</dbReference>
<feature type="compositionally biased region" description="Basic and acidic residues" evidence="3">
    <location>
        <begin position="69"/>
        <end position="86"/>
    </location>
</feature>
<dbReference type="Pfam" id="PF12799">
    <property type="entry name" value="LRR_4"/>
    <property type="match status" value="3"/>
</dbReference>
<gene>
    <name evidence="4" type="primary">SPOSA6832_03203</name>
</gene>
<dbReference type="PANTHER" id="PTHR46652:SF3">
    <property type="entry name" value="LEUCINE-RICH REPEAT-CONTAINING PROTEIN 9"/>
    <property type="match status" value="1"/>
</dbReference>
<feature type="compositionally biased region" description="Polar residues" evidence="3">
    <location>
        <begin position="1"/>
        <end position="11"/>
    </location>
</feature>
<dbReference type="Proteomes" id="UP000243876">
    <property type="component" value="Unassembled WGS sequence"/>
</dbReference>
<dbReference type="InterPro" id="IPR001611">
    <property type="entry name" value="Leu-rich_rpt"/>
</dbReference>
<evidence type="ECO:0000256" key="1">
    <source>
        <dbReference type="ARBA" id="ARBA00022614"/>
    </source>
</evidence>
<protein>
    <submittedName>
        <fullName evidence="4">SPOSA6832_03203-mRNA-1:cds</fullName>
    </submittedName>
</protein>
<evidence type="ECO:0000256" key="3">
    <source>
        <dbReference type="SAM" id="MobiDB-lite"/>
    </source>
</evidence>
<proteinExistence type="predicted"/>
<reference evidence="5" key="1">
    <citation type="submission" date="2015-02" db="EMBL/GenBank/DDBJ databases">
        <authorList>
            <person name="Gon?alves P."/>
        </authorList>
    </citation>
    <scope>NUCLEOTIDE SEQUENCE [LARGE SCALE GENOMIC DNA]</scope>
</reference>
<dbReference type="InterPro" id="IPR003591">
    <property type="entry name" value="Leu-rich_rpt_typical-subtyp"/>
</dbReference>
<keyword evidence="2" id="KW-0677">Repeat</keyword>
<keyword evidence="5" id="KW-1185">Reference proteome</keyword>
<keyword evidence="1" id="KW-0433">Leucine-rich repeat</keyword>
<feature type="compositionally biased region" description="Acidic residues" evidence="3">
    <location>
        <begin position="221"/>
        <end position="232"/>
    </location>
</feature>
<dbReference type="SUPFAM" id="SSF52058">
    <property type="entry name" value="L domain-like"/>
    <property type="match status" value="1"/>
</dbReference>
<dbReference type="AlphaFoldDB" id="A0A0D6ENC3"/>
<organism evidence="4 5">
    <name type="scientific">Sporidiobolus salmonicolor</name>
    <name type="common">Yeast-like fungus</name>
    <name type="synonym">Sporobolomyces salmonicolor</name>
    <dbReference type="NCBI Taxonomy" id="5005"/>
    <lineage>
        <taxon>Eukaryota</taxon>
        <taxon>Fungi</taxon>
        <taxon>Dikarya</taxon>
        <taxon>Basidiomycota</taxon>
        <taxon>Pucciniomycotina</taxon>
        <taxon>Microbotryomycetes</taxon>
        <taxon>Sporidiobolales</taxon>
        <taxon>Sporidiobolaceae</taxon>
        <taxon>Sporobolomyces</taxon>
    </lineage>
</organism>
<feature type="compositionally biased region" description="Acidic residues" evidence="3">
    <location>
        <begin position="41"/>
        <end position="50"/>
    </location>
</feature>
<evidence type="ECO:0000313" key="5">
    <source>
        <dbReference type="Proteomes" id="UP000243876"/>
    </source>
</evidence>
<feature type="compositionally biased region" description="Basic and acidic residues" evidence="3">
    <location>
        <begin position="233"/>
        <end position="247"/>
    </location>
</feature>